<keyword evidence="4" id="KW-1185">Reference proteome</keyword>
<reference evidence="3 4" key="1">
    <citation type="submission" date="2015-09" db="EMBL/GenBank/DDBJ databases">
        <title>Draft Genome Sequence of Bradyrhizobium manausense Strain BR 3351T, a Novel Symbiotic Nitrogen-Fixing Alphaproteobacterium Isolated from Brazilian Amazon Rain Forest.</title>
        <authorList>
            <person name="De Araujo J.L."/>
            <person name="Zilli J.E."/>
        </authorList>
    </citation>
    <scope>NUCLEOTIDE SEQUENCE [LARGE SCALE GENOMIC DNA]</scope>
    <source>
        <strain evidence="3 4">BR3351</strain>
    </source>
</reference>
<dbReference type="InterPro" id="IPR001296">
    <property type="entry name" value="Glyco_trans_1"/>
</dbReference>
<name>A0A0R3DJV9_9BRAD</name>
<gene>
    <name evidence="3" type="ORF">AOQ71_19350</name>
</gene>
<dbReference type="AlphaFoldDB" id="A0A0R3DJV9"/>
<dbReference type="PANTHER" id="PTHR46401:SF2">
    <property type="entry name" value="GLYCOSYLTRANSFERASE WBBK-RELATED"/>
    <property type="match status" value="1"/>
</dbReference>
<sequence>MGSTTTAIFAFSEVARQKPEAFLASASGGNELEEMKDLAARNIPPNRYEFVGFVPEESTRQFYSELDLFLFPSRYGFGMSAVEAMTCGTPAITGRTLDSTDFFTTNFRWWTRTLPRNWPRGYRWFSPTGSIMLSCGNGR</sequence>
<keyword evidence="1" id="KW-0808">Transferase</keyword>
<dbReference type="Pfam" id="PF00534">
    <property type="entry name" value="Glycos_transf_1"/>
    <property type="match status" value="1"/>
</dbReference>
<dbReference type="OrthoDB" id="9801573at2"/>
<dbReference type="Gene3D" id="3.40.50.2000">
    <property type="entry name" value="Glycogen Phosphorylase B"/>
    <property type="match status" value="1"/>
</dbReference>
<comment type="caution">
    <text evidence="3">The sequence shown here is derived from an EMBL/GenBank/DDBJ whole genome shotgun (WGS) entry which is preliminary data.</text>
</comment>
<dbReference type="STRING" id="989370.AOQ71_19350"/>
<evidence type="ECO:0000313" key="4">
    <source>
        <dbReference type="Proteomes" id="UP000051936"/>
    </source>
</evidence>
<dbReference type="EMBL" id="LJYG01000085">
    <property type="protein sequence ID" value="KRQ10131.1"/>
    <property type="molecule type" value="Genomic_DNA"/>
</dbReference>
<protein>
    <recommendedName>
        <fullName evidence="2">Glycosyl transferase family 1 domain-containing protein</fullName>
    </recommendedName>
</protein>
<dbReference type="RefSeq" id="WP_057749342.1">
    <property type="nucleotide sequence ID" value="NZ_LJYG01000085.1"/>
</dbReference>
<accession>A0A0R3DJV9</accession>
<proteinExistence type="predicted"/>
<dbReference type="SUPFAM" id="SSF53756">
    <property type="entry name" value="UDP-Glycosyltransferase/glycogen phosphorylase"/>
    <property type="match status" value="1"/>
</dbReference>
<organism evidence="3 4">
    <name type="scientific">Bradyrhizobium manausense</name>
    <dbReference type="NCBI Taxonomy" id="989370"/>
    <lineage>
        <taxon>Bacteria</taxon>
        <taxon>Pseudomonadati</taxon>
        <taxon>Pseudomonadota</taxon>
        <taxon>Alphaproteobacteria</taxon>
        <taxon>Hyphomicrobiales</taxon>
        <taxon>Nitrobacteraceae</taxon>
        <taxon>Bradyrhizobium</taxon>
    </lineage>
</organism>
<dbReference type="Proteomes" id="UP000051936">
    <property type="component" value="Unassembled WGS sequence"/>
</dbReference>
<feature type="domain" description="Glycosyl transferase family 1" evidence="2">
    <location>
        <begin position="7"/>
        <end position="95"/>
    </location>
</feature>
<dbReference type="GO" id="GO:0009103">
    <property type="term" value="P:lipopolysaccharide biosynthetic process"/>
    <property type="evidence" value="ECO:0007669"/>
    <property type="project" value="TreeGrafter"/>
</dbReference>
<evidence type="ECO:0000313" key="3">
    <source>
        <dbReference type="EMBL" id="KRQ10131.1"/>
    </source>
</evidence>
<dbReference type="GO" id="GO:0016757">
    <property type="term" value="F:glycosyltransferase activity"/>
    <property type="evidence" value="ECO:0007669"/>
    <property type="project" value="InterPro"/>
</dbReference>
<evidence type="ECO:0000259" key="2">
    <source>
        <dbReference type="Pfam" id="PF00534"/>
    </source>
</evidence>
<evidence type="ECO:0000256" key="1">
    <source>
        <dbReference type="ARBA" id="ARBA00022679"/>
    </source>
</evidence>
<dbReference type="PANTHER" id="PTHR46401">
    <property type="entry name" value="GLYCOSYLTRANSFERASE WBBK-RELATED"/>
    <property type="match status" value="1"/>
</dbReference>